<keyword evidence="4" id="KW-1185">Reference proteome</keyword>
<dbReference type="Pfam" id="PF04909">
    <property type="entry name" value="Amidohydro_2"/>
    <property type="match status" value="1"/>
</dbReference>
<evidence type="ECO:0000313" key="4">
    <source>
        <dbReference type="Proteomes" id="UP000321638"/>
    </source>
</evidence>
<dbReference type="PANTHER" id="PTHR21240">
    <property type="entry name" value="2-AMINO-3-CARBOXYLMUCONATE-6-SEMIALDEHYDE DECARBOXYLASE"/>
    <property type="match status" value="1"/>
</dbReference>
<dbReference type="SUPFAM" id="SSF51556">
    <property type="entry name" value="Metallo-dependent hydrolases"/>
    <property type="match status" value="1"/>
</dbReference>
<evidence type="ECO:0000259" key="2">
    <source>
        <dbReference type="Pfam" id="PF04909"/>
    </source>
</evidence>
<dbReference type="EMBL" id="VDUZ01000007">
    <property type="protein sequence ID" value="TXL78141.1"/>
    <property type="molecule type" value="Genomic_DNA"/>
</dbReference>
<dbReference type="InterPro" id="IPR032465">
    <property type="entry name" value="ACMSD"/>
</dbReference>
<dbReference type="AlphaFoldDB" id="A0A5C8PQX7"/>
<evidence type="ECO:0000256" key="1">
    <source>
        <dbReference type="ARBA" id="ARBA00023239"/>
    </source>
</evidence>
<protein>
    <recommendedName>
        <fullName evidence="2">Amidohydrolase-related domain-containing protein</fullName>
    </recommendedName>
</protein>
<dbReference type="InterPro" id="IPR006680">
    <property type="entry name" value="Amidohydro-rel"/>
</dbReference>
<dbReference type="Gene3D" id="3.20.20.140">
    <property type="entry name" value="Metal-dependent hydrolases"/>
    <property type="match status" value="1"/>
</dbReference>
<proteinExistence type="predicted"/>
<dbReference type="GO" id="GO:0016831">
    <property type="term" value="F:carboxy-lyase activity"/>
    <property type="evidence" value="ECO:0007669"/>
    <property type="project" value="InterPro"/>
</dbReference>
<reference evidence="3 4" key="1">
    <citation type="submission" date="2019-06" db="EMBL/GenBank/DDBJ databases">
        <title>New taxonomy in bacterial strain CC-CFT640, isolated from vineyard.</title>
        <authorList>
            <person name="Lin S.-Y."/>
            <person name="Tsai C.-F."/>
            <person name="Young C.-C."/>
        </authorList>
    </citation>
    <scope>NUCLEOTIDE SEQUENCE [LARGE SCALE GENOMIC DNA]</scope>
    <source>
        <strain evidence="3 4">CC-CFT640</strain>
    </source>
</reference>
<dbReference type="GO" id="GO:0016787">
    <property type="term" value="F:hydrolase activity"/>
    <property type="evidence" value="ECO:0007669"/>
    <property type="project" value="InterPro"/>
</dbReference>
<keyword evidence="1" id="KW-0456">Lyase</keyword>
<dbReference type="GO" id="GO:0019748">
    <property type="term" value="P:secondary metabolic process"/>
    <property type="evidence" value="ECO:0007669"/>
    <property type="project" value="TreeGrafter"/>
</dbReference>
<dbReference type="RefSeq" id="WP_147846409.1">
    <property type="nucleotide sequence ID" value="NZ_VDUZ01000007.1"/>
</dbReference>
<dbReference type="InterPro" id="IPR032466">
    <property type="entry name" value="Metal_Hydrolase"/>
</dbReference>
<organism evidence="3 4">
    <name type="scientific">Vineibacter terrae</name>
    <dbReference type="NCBI Taxonomy" id="2586908"/>
    <lineage>
        <taxon>Bacteria</taxon>
        <taxon>Pseudomonadati</taxon>
        <taxon>Pseudomonadota</taxon>
        <taxon>Alphaproteobacteria</taxon>
        <taxon>Hyphomicrobiales</taxon>
        <taxon>Vineibacter</taxon>
    </lineage>
</organism>
<comment type="caution">
    <text evidence="3">The sequence shown here is derived from an EMBL/GenBank/DDBJ whole genome shotgun (WGS) entry which is preliminary data.</text>
</comment>
<dbReference type="GO" id="GO:0005737">
    <property type="term" value="C:cytoplasm"/>
    <property type="evidence" value="ECO:0007669"/>
    <property type="project" value="TreeGrafter"/>
</dbReference>
<evidence type="ECO:0000313" key="3">
    <source>
        <dbReference type="EMBL" id="TXL78141.1"/>
    </source>
</evidence>
<accession>A0A5C8PQX7</accession>
<dbReference type="Proteomes" id="UP000321638">
    <property type="component" value="Unassembled WGS sequence"/>
</dbReference>
<dbReference type="PANTHER" id="PTHR21240:SF28">
    <property type="entry name" value="ISO-OROTATE DECARBOXYLASE (EUROFUNG)"/>
    <property type="match status" value="1"/>
</dbReference>
<feature type="domain" description="Amidohydrolase-related" evidence="2">
    <location>
        <begin position="161"/>
        <end position="393"/>
    </location>
</feature>
<dbReference type="OrthoDB" id="9799024at2"/>
<name>A0A5C8PQX7_9HYPH</name>
<sequence>MQPSSGGIRSDKSADPCRLRTSVAIGYRLSPAQRHGRMQTAWNEDAEEAQGRTARQVIMTAADKVFLASADGHVGAPTEVYRKYLESRYFTAFDEYLAHHKWLWSPAHPESLLEPALHDRMRTTAGFDPARGSPIVWDAAFRLQEYDREGIVAEVLVPDDQNSNDPPFGSGLATAAVAGSGYESYSPEWQRIGARAYNRWLADFCSADPKRLLGLTILGTLDDVDWAVNEIIRAYDAGLRTGVLLPLEYYLPLYHHPRYDPLWAVLQELDLSVVCHISKGGPQWVGSEPWVISRIWSLEARWFAQRPLWCLIFGGVLERFPKLRLVFTEFGTHWVAPLLDQMDKYAEEDHAVFSDSPRKVKLSMTPSAYFRRQCFIAYSGLINRQDLEGDAFGAVPNLLWGADLGHGEGIWPSGLDNLRTLVGGLPERAMRGYLGEDIHRAFPVRKSEFTALIERIAPTADRLGLVA</sequence>
<gene>
    <name evidence="3" type="ORF">FHP25_08030</name>
</gene>